<dbReference type="Gene3D" id="3.40.190.10">
    <property type="entry name" value="Periplasmic binding protein-like II"/>
    <property type="match status" value="1"/>
</dbReference>
<dbReference type="InterPro" id="IPR007210">
    <property type="entry name" value="ABC_Gly_betaine_transp_sub-bd"/>
</dbReference>
<dbReference type="Pfam" id="PF00528">
    <property type="entry name" value="BPD_transp_1"/>
    <property type="match status" value="1"/>
</dbReference>
<keyword evidence="5 8" id="KW-0472">Membrane</keyword>
<evidence type="ECO:0000256" key="6">
    <source>
        <dbReference type="ARBA" id="ARBA00035642"/>
    </source>
</evidence>
<dbReference type="HOGENOM" id="CLU_577198_0_0_0"/>
<comment type="similarity">
    <text evidence="8">Belongs to the binding-protein-dependent transport system permease family.</text>
</comment>
<reference evidence="10 11" key="1">
    <citation type="journal article" date="2009" name="Stand. Genomic Sci.">
        <title>Complete genome sequence of Pirellula staleyi type strain (ATCC 27377).</title>
        <authorList>
            <person name="Clum A."/>
            <person name="Tindall B.J."/>
            <person name="Sikorski J."/>
            <person name="Ivanova N."/>
            <person name="Mavrommatis K."/>
            <person name="Lucas S."/>
            <person name="Glavina del Rio T."/>
            <person name="Nolan M."/>
            <person name="Chen F."/>
            <person name="Tice H."/>
            <person name="Pitluck S."/>
            <person name="Cheng J.F."/>
            <person name="Chertkov O."/>
            <person name="Brettin T."/>
            <person name="Han C."/>
            <person name="Detter J.C."/>
            <person name="Kuske C."/>
            <person name="Bruce D."/>
            <person name="Goodwin L."/>
            <person name="Ovchinikova G."/>
            <person name="Pati A."/>
            <person name="Mikhailova N."/>
            <person name="Chen A."/>
            <person name="Palaniappan K."/>
            <person name="Land M."/>
            <person name="Hauser L."/>
            <person name="Chang Y.J."/>
            <person name="Jeffries C.D."/>
            <person name="Chain P."/>
            <person name="Rohde M."/>
            <person name="Goker M."/>
            <person name="Bristow J."/>
            <person name="Eisen J.A."/>
            <person name="Markowitz V."/>
            <person name="Hugenholtz P."/>
            <person name="Kyrpides N.C."/>
            <person name="Klenk H.P."/>
            <person name="Lapidus A."/>
        </authorList>
    </citation>
    <scope>NUCLEOTIDE SEQUENCE [LARGE SCALE GENOMIC DNA]</scope>
    <source>
        <strain evidence="11">ATCC 27377 / DSM 6068 / ICPB 4128</strain>
    </source>
</reference>
<evidence type="ECO:0000256" key="7">
    <source>
        <dbReference type="ARBA" id="ARBA00035652"/>
    </source>
</evidence>
<dbReference type="InterPro" id="IPR000515">
    <property type="entry name" value="MetI-like"/>
</dbReference>
<dbReference type="SUPFAM" id="SSF161098">
    <property type="entry name" value="MetI-like"/>
    <property type="match status" value="1"/>
</dbReference>
<dbReference type="InterPro" id="IPR051204">
    <property type="entry name" value="ABC_transp_perm/SBD"/>
</dbReference>
<dbReference type="SUPFAM" id="SSF53850">
    <property type="entry name" value="Periplasmic binding protein-like II"/>
    <property type="match status" value="1"/>
</dbReference>
<feature type="transmembrane region" description="Helical" evidence="8">
    <location>
        <begin position="446"/>
        <end position="465"/>
    </location>
</feature>
<name>D2QXB7_PIRSD</name>
<comment type="similarity">
    <text evidence="7">In the N-terminal section; belongs to the binding-protein-dependent transport system permease family.</text>
</comment>
<evidence type="ECO:0000259" key="9">
    <source>
        <dbReference type="PROSITE" id="PS50928"/>
    </source>
</evidence>
<dbReference type="CDD" id="cd06261">
    <property type="entry name" value="TM_PBP2"/>
    <property type="match status" value="1"/>
</dbReference>
<dbReference type="eggNOG" id="COG1732">
    <property type="taxonomic scope" value="Bacteria"/>
</dbReference>
<evidence type="ECO:0000256" key="2">
    <source>
        <dbReference type="ARBA" id="ARBA00022448"/>
    </source>
</evidence>
<comment type="similarity">
    <text evidence="6">In the C-terminal section; belongs to the OsmX family.</text>
</comment>
<dbReference type="eggNOG" id="COG1174">
    <property type="taxonomic scope" value="Bacteria"/>
</dbReference>
<proteinExistence type="inferred from homology"/>
<keyword evidence="11" id="KW-1185">Reference proteome</keyword>
<dbReference type="Gene3D" id="3.40.190.120">
    <property type="entry name" value="Osmoprotection protein (prox), domain 2"/>
    <property type="match status" value="1"/>
</dbReference>
<dbReference type="PROSITE" id="PS50928">
    <property type="entry name" value="ABC_TM1"/>
    <property type="match status" value="1"/>
</dbReference>
<feature type="transmembrane region" description="Helical" evidence="8">
    <location>
        <begin position="477"/>
        <end position="501"/>
    </location>
</feature>
<dbReference type="Proteomes" id="UP000001887">
    <property type="component" value="Chromosome"/>
</dbReference>
<gene>
    <name evidence="10" type="ordered locus">Psta_3293</name>
</gene>
<dbReference type="STRING" id="530564.Psta_3293"/>
<dbReference type="Gene3D" id="1.10.3720.10">
    <property type="entry name" value="MetI-like"/>
    <property type="match status" value="1"/>
</dbReference>
<dbReference type="Pfam" id="PF04069">
    <property type="entry name" value="OpuAC"/>
    <property type="match status" value="1"/>
</dbReference>
<evidence type="ECO:0000256" key="8">
    <source>
        <dbReference type="RuleBase" id="RU363032"/>
    </source>
</evidence>
<dbReference type="GO" id="GO:0043190">
    <property type="term" value="C:ATP-binding cassette (ABC) transporter complex"/>
    <property type="evidence" value="ECO:0007669"/>
    <property type="project" value="InterPro"/>
</dbReference>
<keyword evidence="2 8" id="KW-0813">Transport</keyword>
<dbReference type="PANTHER" id="PTHR30177">
    <property type="entry name" value="GLYCINE BETAINE/L-PROLINE TRANSPORT SYSTEM PERMEASE PROTEIN PROW"/>
    <property type="match status" value="1"/>
</dbReference>
<accession>D2QXB7</accession>
<dbReference type="AlphaFoldDB" id="D2QXB7"/>
<organism evidence="10 11">
    <name type="scientific">Pirellula staleyi (strain ATCC 27377 / DSM 6068 / ICPB 4128)</name>
    <name type="common">Pirella staleyi</name>
    <dbReference type="NCBI Taxonomy" id="530564"/>
    <lineage>
        <taxon>Bacteria</taxon>
        <taxon>Pseudomonadati</taxon>
        <taxon>Planctomycetota</taxon>
        <taxon>Planctomycetia</taxon>
        <taxon>Pirellulales</taxon>
        <taxon>Pirellulaceae</taxon>
        <taxon>Pirellula</taxon>
    </lineage>
</organism>
<feature type="transmembrane region" description="Helical" evidence="8">
    <location>
        <begin position="380"/>
        <end position="397"/>
    </location>
</feature>
<evidence type="ECO:0000256" key="5">
    <source>
        <dbReference type="ARBA" id="ARBA00023136"/>
    </source>
</evidence>
<dbReference type="FunFam" id="1.10.3720.10:FF:000001">
    <property type="entry name" value="Glycine betaine ABC transporter, permease"/>
    <property type="match status" value="1"/>
</dbReference>
<feature type="transmembrane region" description="Helical" evidence="8">
    <location>
        <begin position="350"/>
        <end position="374"/>
    </location>
</feature>
<dbReference type="EMBL" id="CP001848">
    <property type="protein sequence ID" value="ADB17957.1"/>
    <property type="molecule type" value="Genomic_DNA"/>
</dbReference>
<evidence type="ECO:0000313" key="10">
    <source>
        <dbReference type="EMBL" id="ADB17957.1"/>
    </source>
</evidence>
<comment type="subcellular location">
    <subcellularLocation>
        <location evidence="1 8">Cell membrane</location>
        <topology evidence="1 8">Multi-pass membrane protein</topology>
    </subcellularLocation>
</comment>
<feature type="transmembrane region" description="Helical" evidence="8">
    <location>
        <begin position="323"/>
        <end position="343"/>
    </location>
</feature>
<evidence type="ECO:0000256" key="1">
    <source>
        <dbReference type="ARBA" id="ARBA00004651"/>
    </source>
</evidence>
<protein>
    <submittedName>
        <fullName evidence="10">Substrate-binding region of ABC-type glycine betaine transport system</fullName>
    </submittedName>
</protein>
<dbReference type="KEGG" id="psl:Psta_3293"/>
<sequence precursor="true">MKMNLFLLVLAIIGLLSLTTVDAQENRLPLRRIIIGSKSYNEPIILGEMAVLLAEDAGIETQHRAELGGTRILYEALRSGEIDFYFDYTGTLIKEIFDGVLIRNDDELRAALAAKGIRMGKPLGFNNTYALGMKESRAEALGIQSISDLTSLALTNPQVAKLKLGVSDEFIQRADGWPGLQERYSLPFKVTGMDHNLAYRGLESGTIDLTDIYSTDAEVKYYKLRVLEDDLGFFPVYYCVPLYRKELETTAPQFIEVVSRLEGKIDNQAMSEMNARVQIDQVDETRVAAEFLNANLGMQIDLPTDSRWGKLARDLLRTTLEHLRLVAISLFAAIVIAIPLGIASFRYPKLGYVILGAVGIIQTLPSLAVLVFMIPLLGLGALPAIAALFLYSLLPIVRSTYTGLRDIPANLRESATVLGLDQRAQLWQVELPLASRSILSGIKTAAVINVGAATIGALIGAGGYGQPILTGIRLNDVGLLLQGAVPAAILATVVDALFGYAERFIIPAGLRVKAGH</sequence>
<keyword evidence="3 8" id="KW-0812">Transmembrane</keyword>
<dbReference type="PANTHER" id="PTHR30177:SF4">
    <property type="entry name" value="OSMOPROTECTANT IMPORT PERMEASE PROTEIN OSMW"/>
    <property type="match status" value="1"/>
</dbReference>
<dbReference type="InterPro" id="IPR041894">
    <property type="entry name" value="PBP2_ProX-like"/>
</dbReference>
<evidence type="ECO:0000313" key="11">
    <source>
        <dbReference type="Proteomes" id="UP000001887"/>
    </source>
</evidence>
<dbReference type="InterPro" id="IPR035906">
    <property type="entry name" value="MetI-like_sf"/>
</dbReference>
<keyword evidence="4 8" id="KW-1133">Transmembrane helix</keyword>
<dbReference type="GO" id="GO:0031460">
    <property type="term" value="P:glycine betaine transport"/>
    <property type="evidence" value="ECO:0007669"/>
    <property type="project" value="UniProtKB-ARBA"/>
</dbReference>
<dbReference type="CDD" id="cd13607">
    <property type="entry name" value="PBP2_AfProX_like"/>
    <property type="match status" value="1"/>
</dbReference>
<evidence type="ECO:0000256" key="3">
    <source>
        <dbReference type="ARBA" id="ARBA00022692"/>
    </source>
</evidence>
<feature type="domain" description="ABC transmembrane type-1" evidence="9">
    <location>
        <begin position="319"/>
        <end position="498"/>
    </location>
</feature>
<dbReference type="GO" id="GO:0022857">
    <property type="term" value="F:transmembrane transporter activity"/>
    <property type="evidence" value="ECO:0007669"/>
    <property type="project" value="InterPro"/>
</dbReference>
<evidence type="ECO:0000256" key="4">
    <source>
        <dbReference type="ARBA" id="ARBA00022989"/>
    </source>
</evidence>